<feature type="compositionally biased region" description="Basic residues" evidence="1">
    <location>
        <begin position="70"/>
        <end position="87"/>
    </location>
</feature>
<feature type="signal peptide" evidence="2">
    <location>
        <begin position="1"/>
        <end position="23"/>
    </location>
</feature>
<accession>A0AAV4R7J4</accession>
<evidence type="ECO:0000313" key="3">
    <source>
        <dbReference type="EMBL" id="GIY17440.1"/>
    </source>
</evidence>
<sequence length="137" mass="15253">MSLLPTKCFFPLLMESLSVGICGQQIMQCIAGAMGEVLQHANDLNTEEATSNLPMNESAIVGESSEIKEKPRKKAKRKRRRLCKPPKRREDSALSHLLRGAVVVCLCDDRVPTPVLQAVHETLDRKSEGLSRLQEKD</sequence>
<evidence type="ECO:0000256" key="2">
    <source>
        <dbReference type="SAM" id="SignalP"/>
    </source>
</evidence>
<dbReference type="Proteomes" id="UP001054945">
    <property type="component" value="Unassembled WGS sequence"/>
</dbReference>
<dbReference type="AlphaFoldDB" id="A0AAV4R7J4"/>
<organism evidence="3 4">
    <name type="scientific">Caerostris extrusa</name>
    <name type="common">Bark spider</name>
    <name type="synonym">Caerostris bankana</name>
    <dbReference type="NCBI Taxonomy" id="172846"/>
    <lineage>
        <taxon>Eukaryota</taxon>
        <taxon>Metazoa</taxon>
        <taxon>Ecdysozoa</taxon>
        <taxon>Arthropoda</taxon>
        <taxon>Chelicerata</taxon>
        <taxon>Arachnida</taxon>
        <taxon>Araneae</taxon>
        <taxon>Araneomorphae</taxon>
        <taxon>Entelegynae</taxon>
        <taxon>Araneoidea</taxon>
        <taxon>Araneidae</taxon>
        <taxon>Caerostris</taxon>
    </lineage>
</organism>
<protein>
    <submittedName>
        <fullName evidence="3">Uncharacterized protein</fullName>
    </submittedName>
</protein>
<evidence type="ECO:0000256" key="1">
    <source>
        <dbReference type="SAM" id="MobiDB-lite"/>
    </source>
</evidence>
<dbReference type="EMBL" id="BPLR01007510">
    <property type="protein sequence ID" value="GIY17440.1"/>
    <property type="molecule type" value="Genomic_DNA"/>
</dbReference>
<proteinExistence type="predicted"/>
<feature type="region of interest" description="Disordered" evidence="1">
    <location>
        <begin position="48"/>
        <end position="92"/>
    </location>
</feature>
<gene>
    <name evidence="3" type="ORF">CEXT_145531</name>
</gene>
<keyword evidence="4" id="KW-1185">Reference proteome</keyword>
<evidence type="ECO:0000313" key="4">
    <source>
        <dbReference type="Proteomes" id="UP001054945"/>
    </source>
</evidence>
<feature type="chain" id="PRO_5043394258" evidence="2">
    <location>
        <begin position="24"/>
        <end position="137"/>
    </location>
</feature>
<name>A0AAV4R7J4_CAEEX</name>
<keyword evidence="2" id="KW-0732">Signal</keyword>
<comment type="caution">
    <text evidence="3">The sequence shown here is derived from an EMBL/GenBank/DDBJ whole genome shotgun (WGS) entry which is preliminary data.</text>
</comment>
<reference evidence="3 4" key="1">
    <citation type="submission" date="2021-06" db="EMBL/GenBank/DDBJ databases">
        <title>Caerostris extrusa draft genome.</title>
        <authorList>
            <person name="Kono N."/>
            <person name="Arakawa K."/>
        </authorList>
    </citation>
    <scope>NUCLEOTIDE SEQUENCE [LARGE SCALE GENOMIC DNA]</scope>
</reference>